<reference evidence="1 2" key="1">
    <citation type="journal article" date="2023" name="Hortic Res">
        <title>Pangenome of water caltrop reveals structural variations and asymmetric subgenome divergence after allopolyploidization.</title>
        <authorList>
            <person name="Zhang X."/>
            <person name="Chen Y."/>
            <person name="Wang L."/>
            <person name="Yuan Y."/>
            <person name="Fang M."/>
            <person name="Shi L."/>
            <person name="Lu R."/>
            <person name="Comes H.P."/>
            <person name="Ma Y."/>
            <person name="Chen Y."/>
            <person name="Huang G."/>
            <person name="Zhou Y."/>
            <person name="Zheng Z."/>
            <person name="Qiu Y."/>
        </authorList>
    </citation>
    <scope>NUCLEOTIDE SEQUENCE [LARGE SCALE GENOMIC DNA]</scope>
    <source>
        <strain evidence="1">F231</strain>
    </source>
</reference>
<sequence length="57" mass="6466">MGRKKATGGQLAYETTWVHQLSLVLISADSEREGESKRWGWGHCQIGSYSEHFKLSK</sequence>
<accession>A0AAN7LYJ3</accession>
<comment type="caution">
    <text evidence="1">The sequence shown here is derived from an EMBL/GenBank/DDBJ whole genome shotgun (WGS) entry which is preliminary data.</text>
</comment>
<proteinExistence type="predicted"/>
<gene>
    <name evidence="1" type="ORF">SAY86_027967</name>
</gene>
<evidence type="ECO:0000313" key="1">
    <source>
        <dbReference type="EMBL" id="KAK4795641.1"/>
    </source>
</evidence>
<dbReference type="Proteomes" id="UP001346149">
    <property type="component" value="Unassembled WGS sequence"/>
</dbReference>
<organism evidence="1 2">
    <name type="scientific">Trapa natans</name>
    <name type="common">Water chestnut</name>
    <dbReference type="NCBI Taxonomy" id="22666"/>
    <lineage>
        <taxon>Eukaryota</taxon>
        <taxon>Viridiplantae</taxon>
        <taxon>Streptophyta</taxon>
        <taxon>Embryophyta</taxon>
        <taxon>Tracheophyta</taxon>
        <taxon>Spermatophyta</taxon>
        <taxon>Magnoliopsida</taxon>
        <taxon>eudicotyledons</taxon>
        <taxon>Gunneridae</taxon>
        <taxon>Pentapetalae</taxon>
        <taxon>rosids</taxon>
        <taxon>malvids</taxon>
        <taxon>Myrtales</taxon>
        <taxon>Lythraceae</taxon>
        <taxon>Trapa</taxon>
    </lineage>
</organism>
<name>A0AAN7LYJ3_TRANT</name>
<dbReference type="EMBL" id="JAXQNO010000006">
    <property type="protein sequence ID" value="KAK4795641.1"/>
    <property type="molecule type" value="Genomic_DNA"/>
</dbReference>
<evidence type="ECO:0000313" key="2">
    <source>
        <dbReference type="Proteomes" id="UP001346149"/>
    </source>
</evidence>
<dbReference type="AlphaFoldDB" id="A0AAN7LYJ3"/>
<protein>
    <submittedName>
        <fullName evidence="1">Uncharacterized protein</fullName>
    </submittedName>
</protein>
<keyword evidence="2" id="KW-1185">Reference proteome</keyword>